<keyword evidence="2" id="KW-1185">Reference proteome</keyword>
<evidence type="ECO:0000313" key="1">
    <source>
        <dbReference type="EMBL" id="KAK9805185.1"/>
    </source>
</evidence>
<organism evidence="1 2">
    <name type="scientific">[Myrmecia] bisecta</name>
    <dbReference type="NCBI Taxonomy" id="41462"/>
    <lineage>
        <taxon>Eukaryota</taxon>
        <taxon>Viridiplantae</taxon>
        <taxon>Chlorophyta</taxon>
        <taxon>core chlorophytes</taxon>
        <taxon>Trebouxiophyceae</taxon>
        <taxon>Trebouxiales</taxon>
        <taxon>Trebouxiaceae</taxon>
        <taxon>Myrmecia</taxon>
    </lineage>
</organism>
<comment type="caution">
    <text evidence="1">The sequence shown here is derived from an EMBL/GenBank/DDBJ whole genome shotgun (WGS) entry which is preliminary data.</text>
</comment>
<gene>
    <name evidence="1" type="ORF">WJX72_004487</name>
</gene>
<name>A0AAW1P5L4_9CHLO</name>
<evidence type="ECO:0000313" key="2">
    <source>
        <dbReference type="Proteomes" id="UP001489004"/>
    </source>
</evidence>
<dbReference type="AlphaFoldDB" id="A0AAW1P5L4"/>
<accession>A0AAW1P5L4</accession>
<reference evidence="1 2" key="1">
    <citation type="journal article" date="2024" name="Nat. Commun.">
        <title>Phylogenomics reveals the evolutionary origins of lichenization in chlorophyte algae.</title>
        <authorList>
            <person name="Puginier C."/>
            <person name="Libourel C."/>
            <person name="Otte J."/>
            <person name="Skaloud P."/>
            <person name="Haon M."/>
            <person name="Grisel S."/>
            <person name="Petersen M."/>
            <person name="Berrin J.G."/>
            <person name="Delaux P.M."/>
            <person name="Dal Grande F."/>
            <person name="Keller J."/>
        </authorList>
    </citation>
    <scope>NUCLEOTIDE SEQUENCE [LARGE SCALE GENOMIC DNA]</scope>
    <source>
        <strain evidence="1 2">SAG 2043</strain>
    </source>
</reference>
<proteinExistence type="predicted"/>
<dbReference type="Proteomes" id="UP001489004">
    <property type="component" value="Unassembled WGS sequence"/>
</dbReference>
<sequence>MSSDGNTNHTLLQDLLAGVRVTSSGRVDLQRHTNTRTWTPGTGTQYHGLQPSTSHPTWNQARAAQPAHRRGGNATVQPAAPNNLGLIWGAKTRIKAGHELAAAEKLITYRVPTSSLAGFNIFDIQKQPPALTLGSPNVTF</sequence>
<dbReference type="EMBL" id="JALJOR010000016">
    <property type="protein sequence ID" value="KAK9805185.1"/>
    <property type="molecule type" value="Genomic_DNA"/>
</dbReference>
<protein>
    <submittedName>
        <fullName evidence="1">Uncharacterized protein</fullName>
    </submittedName>
</protein>